<proteinExistence type="predicted"/>
<reference evidence="1" key="1">
    <citation type="submission" date="2021-03" db="EMBL/GenBank/DDBJ databases">
        <authorList>
            <person name="Alouane T."/>
            <person name="Langin T."/>
            <person name="Bonhomme L."/>
        </authorList>
    </citation>
    <scope>NUCLEOTIDE SEQUENCE</scope>
    <source>
        <strain evidence="1">MDC_Fg202</strain>
    </source>
</reference>
<accession>A0A9N8RQ96</accession>
<evidence type="ECO:0000313" key="2">
    <source>
        <dbReference type="Proteomes" id="UP000746612"/>
    </source>
</evidence>
<dbReference type="AlphaFoldDB" id="A0A9N8RQ96"/>
<organism evidence="1 2">
    <name type="scientific">Gibberella zeae</name>
    <name type="common">Wheat head blight fungus</name>
    <name type="synonym">Fusarium graminearum</name>
    <dbReference type="NCBI Taxonomy" id="5518"/>
    <lineage>
        <taxon>Eukaryota</taxon>
        <taxon>Fungi</taxon>
        <taxon>Dikarya</taxon>
        <taxon>Ascomycota</taxon>
        <taxon>Pezizomycotina</taxon>
        <taxon>Sordariomycetes</taxon>
        <taxon>Hypocreomycetidae</taxon>
        <taxon>Hypocreales</taxon>
        <taxon>Nectriaceae</taxon>
        <taxon>Fusarium</taxon>
    </lineage>
</organism>
<name>A0A9N8RQ96_GIBZA</name>
<dbReference type="EMBL" id="CAJPIJ010000192">
    <property type="protein sequence ID" value="CAG2009460.1"/>
    <property type="molecule type" value="Genomic_DNA"/>
</dbReference>
<comment type="caution">
    <text evidence="1">The sequence shown here is derived from an EMBL/GenBank/DDBJ whole genome shotgun (WGS) entry which is preliminary data.</text>
</comment>
<gene>
    <name evidence="1" type="ORF">MDCFG202_LOCUS587493</name>
</gene>
<protein>
    <submittedName>
        <fullName evidence="1">Uncharacterized protein</fullName>
    </submittedName>
</protein>
<dbReference type="Proteomes" id="UP000746612">
    <property type="component" value="Unassembled WGS sequence"/>
</dbReference>
<evidence type="ECO:0000313" key="1">
    <source>
        <dbReference type="EMBL" id="CAG2009460.1"/>
    </source>
</evidence>
<sequence length="437" mass="49326">MPGTTLSWAPPSYPPTTIENDGTFVNRYDARKTLAYVTTDTNNVNKTHSAPTRFHSVFMLYWYTTKEGLKYHLTSNAGLRGDKLLGTFISLNDLQDNTSCGASIIHPGFGNPDCLELKSATQNITSPEDGDQWTNTHLELDFFFSFFFSFFFFNLLVATSTMEAAVVSSSSIEDQTLTALLPFRGGLGIGSVECLLSLYWITNMISRPTPQPVFMDILKLMAGSTRSIPNSHKPCSKDNGATSISEKITLPFGSTWRRGKSSFPGLWNQILTVSQKSHSLLFGTRTADIKCYLSAIQTDCTSLDLLPEEHHDRSDYLQFLGIEYETKFSKIFSVADSNMAGKYFQKAVDFTPEGDPKTSERVMCLALLYDAKYQISGEKADLDEMNRMVEWRKYCHKYWRSWRLVCENCQGIVTSVVGQLTRIQYLIYQLVIFLKPL</sequence>